<dbReference type="InterPro" id="IPR013083">
    <property type="entry name" value="Znf_RING/FYVE/PHD"/>
</dbReference>
<feature type="compositionally biased region" description="Polar residues" evidence="11">
    <location>
        <begin position="64"/>
        <end position="73"/>
    </location>
</feature>
<evidence type="ECO:0000313" key="13">
    <source>
        <dbReference type="EnsemblProtists" id="Phyra95743"/>
    </source>
</evidence>
<dbReference type="Gene3D" id="3.30.40.10">
    <property type="entry name" value="Zinc/RING finger domain, C3HC4 (zinc finger)"/>
    <property type="match status" value="1"/>
</dbReference>
<dbReference type="Pfam" id="PF10408">
    <property type="entry name" value="Ufd2P_core"/>
    <property type="match status" value="1"/>
</dbReference>
<dbReference type="InterPro" id="IPR045132">
    <property type="entry name" value="UBE4"/>
</dbReference>
<evidence type="ECO:0000256" key="7">
    <source>
        <dbReference type="ARBA" id="ARBA00022490"/>
    </source>
</evidence>
<evidence type="ECO:0000256" key="6">
    <source>
        <dbReference type="ARBA" id="ARBA00012483"/>
    </source>
</evidence>
<dbReference type="SMART" id="SM00504">
    <property type="entry name" value="Ubox"/>
    <property type="match status" value="1"/>
</dbReference>
<dbReference type="InterPro" id="IPR027417">
    <property type="entry name" value="P-loop_NTPase"/>
</dbReference>
<dbReference type="PANTHER" id="PTHR13931">
    <property type="entry name" value="UBIQUITINATION FACTOR E4"/>
    <property type="match status" value="1"/>
</dbReference>
<proteinExistence type="inferred from homology"/>
<protein>
    <recommendedName>
        <fullName evidence="6">RING-type E3 ubiquitin transferase</fullName>
        <ecNumber evidence="6">2.3.2.27</ecNumber>
    </recommendedName>
</protein>
<dbReference type="VEuPathDB" id="FungiDB:KRP23_2689"/>
<comment type="subcellular location">
    <subcellularLocation>
        <location evidence="3">Cytoplasm</location>
    </subcellularLocation>
    <subcellularLocation>
        <location evidence="2">Nucleus</location>
    </subcellularLocation>
</comment>
<feature type="compositionally biased region" description="Low complexity" evidence="11">
    <location>
        <begin position="53"/>
        <end position="62"/>
    </location>
</feature>
<keyword evidence="10" id="KW-0539">Nucleus</keyword>
<sequence length="1154" mass="129418">MSGWVSAWLQGKSEGDEESKAEGGGFQAGGNTLSDGAAPASADEIRRKRLQKLQEAQLQAQESIPANQSAGNDNESKKPKKQGTQPQVYVNDMLQRVLHVTLNRATNSSELLFLPQFAASDEVLYSRVIMNPADLPGGAQHPLAAVAYLEQVFYRCRDEMQKLQSSFLRLPEDKKQEVHECLVSIRDMCVNYSATALTDPEIFPFEAGTINSDALEKIVRLQGNPQTPEFVDGVVVGLEASGATLEAFAPIFQKLLAELFLINPPSLMSNFYNNMYVLTVLCRNKALATAFTQIPGFLLTPGPPMTGRRLQDATALGLLLRFSCGQDPAITQMFTNITKRTKNDVDSSILTIRNKLDSVQTTVSDIVTLLLKAGGPTREQVLAWLDQAMQVNAERAKENPDATITATNGMFVNLTMVLLRLCGPFLAAKSKKAQLVKTEYLATQNPLFPFDETRLVGTSSDSAPLQQDDRSSANTSDFNFITRCYFITARAMHLGPVGIMGQYMRQLRQLSYFQSRMNAPNADPRLRAHFDQMAAAKMIMDAELLHPDFLHETIRFSLLTCAVVNSACTGADVYDENWSFELPLPAPDTKQPTVLKFIPEHLVDDLCTTLKFIARLQPKALNAFELDELLKMIIIFLSSPGYVHSPHLRAKMSEVLFHIFLPSEESEERETAGTAFGVELLMTNQLAQRHLAPCLLGLYGDVEHTGFYEKLEHRYNIACLLKYLWKLDGHKPAFLRIAEDRENFVKFAHGLMNHINGLVTDALIALPEIKLLQEEMQDVARWMALDETVREQKQSLLSDKERTVTSSLQLANETIHMMSYLTSEIQEPFVKMPELEDRLVSMLNSVLVKLAGPRGLELKVNNPEQYKFRPKVMLKEIVQTLLHFAHYPSFQEAVATNGFYDGQVFRKCAQIVARTQLLEPTDVLKFEAFVVDVVKAAEGAANLEETLGDIPDEFLDPLVCTLMKDPVLLPSGYSMDRSCITQHLLNDQSDPFTRVPLTMDQLQPNTDLKAKIEQWIQGQQQKHKEATKDLGCGKTCLARGFVRAHTKLEELAVTSPTYLLVNTYDEATDLPVVYHVDLYRLDAVTGQDATALGLAEAFEKGITLVEWPERFDEESMPTERLDVEISYDENDAEIRHVEFKPFGERWTKQFPPRK</sequence>
<dbReference type="GO" id="GO:0002949">
    <property type="term" value="P:tRNA threonylcarbamoyladenosine modification"/>
    <property type="evidence" value="ECO:0007669"/>
    <property type="project" value="InterPro"/>
</dbReference>
<reference evidence="13" key="2">
    <citation type="submission" date="2015-06" db="UniProtKB">
        <authorList>
            <consortium name="EnsemblProtists"/>
        </authorList>
    </citation>
    <scope>IDENTIFICATION</scope>
    <source>
        <strain evidence="13">Pr102</strain>
    </source>
</reference>
<keyword evidence="8" id="KW-0808">Transferase</keyword>
<dbReference type="GO" id="GO:0000209">
    <property type="term" value="P:protein polyubiquitination"/>
    <property type="evidence" value="ECO:0000318"/>
    <property type="project" value="GO_Central"/>
</dbReference>
<keyword evidence="14" id="KW-1185">Reference proteome</keyword>
<dbReference type="CDD" id="cd16658">
    <property type="entry name" value="RING-Ubox_UBE4B"/>
    <property type="match status" value="1"/>
</dbReference>
<dbReference type="Pfam" id="PF04564">
    <property type="entry name" value="U-box"/>
    <property type="match status" value="1"/>
</dbReference>
<evidence type="ECO:0000256" key="9">
    <source>
        <dbReference type="ARBA" id="ARBA00022786"/>
    </source>
</evidence>
<dbReference type="PROSITE" id="PS51698">
    <property type="entry name" value="U_BOX"/>
    <property type="match status" value="1"/>
</dbReference>
<dbReference type="InterPro" id="IPR019474">
    <property type="entry name" value="Ub_conjug_fac_E4_core"/>
</dbReference>
<dbReference type="Pfam" id="PF02367">
    <property type="entry name" value="TsaE"/>
    <property type="match status" value="1"/>
</dbReference>
<dbReference type="GO" id="GO:0000151">
    <property type="term" value="C:ubiquitin ligase complex"/>
    <property type="evidence" value="ECO:0007669"/>
    <property type="project" value="InterPro"/>
</dbReference>
<feature type="domain" description="U-box" evidence="12">
    <location>
        <begin position="949"/>
        <end position="1022"/>
    </location>
</feature>
<evidence type="ECO:0000256" key="1">
    <source>
        <dbReference type="ARBA" id="ARBA00000900"/>
    </source>
</evidence>
<dbReference type="NCBIfam" id="TIGR00150">
    <property type="entry name" value="T6A_YjeE"/>
    <property type="match status" value="1"/>
</dbReference>
<accession>H3HD31</accession>
<comment type="catalytic activity">
    <reaction evidence="1">
        <text>S-ubiquitinyl-[E2 ubiquitin-conjugating enzyme]-L-cysteine + [acceptor protein]-L-lysine = [E2 ubiquitin-conjugating enzyme]-L-cysteine + N(6)-ubiquitinyl-[acceptor protein]-L-lysine.</text>
        <dbReference type="EC" id="2.3.2.27"/>
    </reaction>
</comment>
<dbReference type="VEuPathDB" id="FungiDB:KRP22_7446"/>
<dbReference type="GO" id="GO:0005737">
    <property type="term" value="C:cytoplasm"/>
    <property type="evidence" value="ECO:0000318"/>
    <property type="project" value="GO_Central"/>
</dbReference>
<dbReference type="eggNOG" id="KOG2042">
    <property type="taxonomic scope" value="Eukaryota"/>
</dbReference>
<dbReference type="GO" id="GO:0034450">
    <property type="term" value="F:ubiquitin-ubiquitin ligase activity"/>
    <property type="evidence" value="ECO:0000318"/>
    <property type="project" value="GO_Central"/>
</dbReference>
<feature type="region of interest" description="Disordered" evidence="11">
    <location>
        <begin position="1"/>
        <end position="86"/>
    </location>
</feature>
<dbReference type="UniPathway" id="UPA00143"/>
<evidence type="ECO:0000256" key="11">
    <source>
        <dbReference type="SAM" id="MobiDB-lite"/>
    </source>
</evidence>
<dbReference type="InParanoid" id="H3HD31"/>
<dbReference type="STRING" id="164328.H3HD31"/>
<evidence type="ECO:0000256" key="8">
    <source>
        <dbReference type="ARBA" id="ARBA00022679"/>
    </source>
</evidence>
<dbReference type="EnsemblProtists" id="Phyra95743">
    <property type="protein sequence ID" value="Phyra95743"/>
    <property type="gene ID" value="Phyra95743"/>
</dbReference>
<dbReference type="HOGENOM" id="CLU_003224_2_1_1"/>
<dbReference type="OMA" id="WLTEIAM"/>
<dbReference type="EC" id="2.3.2.27" evidence="6"/>
<evidence type="ECO:0000256" key="2">
    <source>
        <dbReference type="ARBA" id="ARBA00004123"/>
    </source>
</evidence>
<dbReference type="InterPro" id="IPR003613">
    <property type="entry name" value="Ubox_domain"/>
</dbReference>
<evidence type="ECO:0000313" key="14">
    <source>
        <dbReference type="Proteomes" id="UP000005238"/>
    </source>
</evidence>
<evidence type="ECO:0000256" key="10">
    <source>
        <dbReference type="ARBA" id="ARBA00023242"/>
    </source>
</evidence>
<dbReference type="SUPFAM" id="SSF57850">
    <property type="entry name" value="RING/U-box"/>
    <property type="match status" value="1"/>
</dbReference>
<keyword evidence="7" id="KW-0963">Cytoplasm</keyword>
<dbReference type="GO" id="GO:0005634">
    <property type="term" value="C:nucleus"/>
    <property type="evidence" value="ECO:0000318"/>
    <property type="project" value="GO_Central"/>
</dbReference>
<evidence type="ECO:0000256" key="5">
    <source>
        <dbReference type="ARBA" id="ARBA00007434"/>
    </source>
</evidence>
<evidence type="ECO:0000259" key="12">
    <source>
        <dbReference type="PROSITE" id="PS51698"/>
    </source>
</evidence>
<dbReference type="VEuPathDB" id="FungiDB:KRP23_2690"/>
<dbReference type="PANTHER" id="PTHR13931:SF2">
    <property type="entry name" value="UBIQUITIN CONJUGATION FACTOR E4 B"/>
    <property type="match status" value="1"/>
</dbReference>
<dbReference type="Proteomes" id="UP000005238">
    <property type="component" value="Unassembled WGS sequence"/>
</dbReference>
<dbReference type="GO" id="GO:0036503">
    <property type="term" value="P:ERAD pathway"/>
    <property type="evidence" value="ECO:0000318"/>
    <property type="project" value="GO_Central"/>
</dbReference>
<dbReference type="VEuPathDB" id="FungiDB:KRP22_7445"/>
<keyword evidence="9" id="KW-0833">Ubl conjugation pathway</keyword>
<dbReference type="FunFam" id="3.30.40.10:FF:000055">
    <property type="entry name" value="Ubiquitin conjugation factor e4 a"/>
    <property type="match status" value="1"/>
</dbReference>
<organism evidence="13 14">
    <name type="scientific">Phytophthora ramorum</name>
    <name type="common">Sudden oak death agent</name>
    <dbReference type="NCBI Taxonomy" id="164328"/>
    <lineage>
        <taxon>Eukaryota</taxon>
        <taxon>Sar</taxon>
        <taxon>Stramenopiles</taxon>
        <taxon>Oomycota</taxon>
        <taxon>Peronosporomycetes</taxon>
        <taxon>Peronosporales</taxon>
        <taxon>Peronosporaceae</taxon>
        <taxon>Phytophthora</taxon>
    </lineage>
</organism>
<evidence type="ECO:0000256" key="3">
    <source>
        <dbReference type="ARBA" id="ARBA00004496"/>
    </source>
</evidence>
<dbReference type="InterPro" id="IPR003442">
    <property type="entry name" value="T6A_TsaE"/>
</dbReference>
<reference evidence="14" key="1">
    <citation type="journal article" date="2006" name="Science">
        <title>Phytophthora genome sequences uncover evolutionary origins and mechanisms of pathogenesis.</title>
        <authorList>
            <person name="Tyler B.M."/>
            <person name="Tripathy S."/>
            <person name="Zhang X."/>
            <person name="Dehal P."/>
            <person name="Jiang R.H."/>
            <person name="Aerts A."/>
            <person name="Arredondo F.D."/>
            <person name="Baxter L."/>
            <person name="Bensasson D."/>
            <person name="Beynon J.L."/>
            <person name="Chapman J."/>
            <person name="Damasceno C.M."/>
            <person name="Dorrance A.E."/>
            <person name="Dou D."/>
            <person name="Dickerman A.W."/>
            <person name="Dubchak I.L."/>
            <person name="Garbelotto M."/>
            <person name="Gijzen M."/>
            <person name="Gordon S.G."/>
            <person name="Govers F."/>
            <person name="Grunwald N.J."/>
            <person name="Huang W."/>
            <person name="Ivors K.L."/>
            <person name="Jones R.W."/>
            <person name="Kamoun S."/>
            <person name="Krampis K."/>
            <person name="Lamour K.H."/>
            <person name="Lee M.K."/>
            <person name="McDonald W.H."/>
            <person name="Medina M."/>
            <person name="Meijer H.J."/>
            <person name="Nordberg E.K."/>
            <person name="Maclean D.J."/>
            <person name="Ospina-Giraldo M.D."/>
            <person name="Morris P.F."/>
            <person name="Phuntumart V."/>
            <person name="Putnam N.H."/>
            <person name="Rash S."/>
            <person name="Rose J.K."/>
            <person name="Sakihama Y."/>
            <person name="Salamov A.A."/>
            <person name="Savidor A."/>
            <person name="Scheuring C.F."/>
            <person name="Smith B.M."/>
            <person name="Sobral B.W."/>
            <person name="Terry A."/>
            <person name="Torto-Alalibo T.A."/>
            <person name="Win J."/>
            <person name="Xu Z."/>
            <person name="Zhang H."/>
            <person name="Grigoriev I.V."/>
            <person name="Rokhsar D.S."/>
            <person name="Boore J.L."/>
        </authorList>
    </citation>
    <scope>NUCLEOTIDE SEQUENCE [LARGE SCALE GENOMIC DNA]</scope>
    <source>
        <strain evidence="14">Pr102</strain>
    </source>
</reference>
<dbReference type="AlphaFoldDB" id="H3HD31"/>
<dbReference type="EMBL" id="DS566047">
    <property type="status" value="NOT_ANNOTATED_CDS"/>
    <property type="molecule type" value="Genomic_DNA"/>
</dbReference>
<dbReference type="Gene3D" id="3.40.50.300">
    <property type="entry name" value="P-loop containing nucleotide triphosphate hydrolases"/>
    <property type="match status" value="1"/>
</dbReference>
<evidence type="ECO:0000256" key="4">
    <source>
        <dbReference type="ARBA" id="ARBA00004906"/>
    </source>
</evidence>
<name>H3HD31_PHYRM</name>
<dbReference type="GO" id="GO:0006511">
    <property type="term" value="P:ubiquitin-dependent protein catabolic process"/>
    <property type="evidence" value="ECO:0007669"/>
    <property type="project" value="InterPro"/>
</dbReference>
<comment type="pathway">
    <text evidence="4">Protein modification; protein ubiquitination.</text>
</comment>
<comment type="similarity">
    <text evidence="5">Belongs to the ubiquitin conjugation factor E4 family.</text>
</comment>